<dbReference type="RefSeq" id="WP_042385381.1">
    <property type="nucleotide sequence ID" value="NZ_CP012712.1"/>
</dbReference>
<organism evidence="1 2">
    <name type="scientific">Parageobacillus thermoglucosidasius</name>
    <name type="common">Geobacillus thermoglucosidasius</name>
    <dbReference type="NCBI Taxonomy" id="1426"/>
    <lineage>
        <taxon>Bacteria</taxon>
        <taxon>Bacillati</taxon>
        <taxon>Bacillota</taxon>
        <taxon>Bacilli</taxon>
        <taxon>Bacillales</taxon>
        <taxon>Anoxybacillaceae</taxon>
        <taxon>Parageobacillus</taxon>
    </lineage>
</organism>
<evidence type="ECO:0000313" key="2">
    <source>
        <dbReference type="Proteomes" id="UP000093052"/>
    </source>
</evidence>
<proteinExistence type="predicted"/>
<reference evidence="2" key="1">
    <citation type="journal article" date="2016" name="Genome Announc.">
        <title>Complete Genome Sequence of Geobacillus thermoglucosidasius NCIMB 11955, the Progenitor of a Bioethanol Production Strain.</title>
        <authorList>
            <person name="Sheng L."/>
            <person name="Zhang Y."/>
            <person name="Minton N.P."/>
        </authorList>
    </citation>
    <scope>NUCLEOTIDE SEQUENCE [LARGE SCALE GENOMIC DNA]</scope>
    <source>
        <strain evidence="2">NCIMB 11955</strain>
    </source>
</reference>
<evidence type="ECO:0000313" key="1">
    <source>
        <dbReference type="EMBL" id="ANZ30891.1"/>
    </source>
</evidence>
<name>A0AAN0YPX8_PARTM</name>
<protein>
    <submittedName>
        <fullName evidence="1">Uncharacterized protein</fullName>
    </submittedName>
</protein>
<dbReference type="EMBL" id="CP016622">
    <property type="protein sequence ID" value="ANZ30891.1"/>
    <property type="molecule type" value="Genomic_DNA"/>
</dbReference>
<gene>
    <name evidence="1" type="ORF">BCV53_12740</name>
</gene>
<accession>A0AAN0YPX8</accession>
<dbReference type="KEGG" id="ptl:AOT13_12730"/>
<dbReference type="GeneID" id="56926305"/>
<keyword evidence="2" id="KW-1185">Reference proteome</keyword>
<sequence length="188" mass="22407">MQSTSKLNKADYEKLYQYVLEVNDEYIEGAFYVETVDELKDKAYEYVMNKVYGITPSLREYLLSEIDDLIEEGYSHEEAIQHVKENFIDDLRWQGEGMYHFWGFGFIEEVTIANTVEIFEAETEGFDYQVFLGNSQAIEKMKKRLFGYDEDKEEYIYLIFYVNHGRPCDPLEYITNIRSENMRSLKNM</sequence>
<dbReference type="AlphaFoldDB" id="A0AAN0YPX8"/>
<dbReference type="Proteomes" id="UP000093052">
    <property type="component" value="Chromosome"/>
</dbReference>